<sequence>MISNRRVVVTGMGALTPIGLSVQEFWDGMMQGKSGAAPIKSFDTSRVDTKFACELKDFDVTKYLDRKTARRLDPFAQYALVSAKQCIDDSGLNPDSLSEEEKSKIGVIFGSGIGGIQTFYEQSVINREQGPGRISPFFIPMLIPDIAAGHISMQYGFQGPNYCTVSACATGNNNLIDSYLLIKNGLADRMIAGGSEASINEIGIGGFNANRALSTRNDSPETASRPFDATRDGFVMGEGAGALLLEELEVALKRGAKIYCEIVGVGLSADAHHITAPHPEGTGAILAMEMALKTAGITPDKIDYINMHGTSTPLGDIAETKAIKKVFGEYAYKMNLSSTKSMTGHLLGAAGAVESIASILAVVNDKIPPTINFEHPDPECDLNYTFNKPQDRIVNYALSNAFGFGGHNTSVIFKKYKE</sequence>
<dbReference type="GO" id="GO:0004315">
    <property type="term" value="F:3-oxoacyl-[acyl-carrier-protein] synthase activity"/>
    <property type="evidence" value="ECO:0007669"/>
    <property type="project" value="UniProtKB-UniRule"/>
</dbReference>
<evidence type="ECO:0000259" key="14">
    <source>
        <dbReference type="PROSITE" id="PS52004"/>
    </source>
</evidence>
<dbReference type="InterPro" id="IPR000794">
    <property type="entry name" value="Beta-ketoacyl_synthase"/>
</dbReference>
<keyword evidence="5 11" id="KW-0444">Lipid biosynthesis</keyword>
<dbReference type="SUPFAM" id="SSF53901">
    <property type="entry name" value="Thiolase-like"/>
    <property type="match status" value="2"/>
</dbReference>
<dbReference type="PIRSF" id="PIRSF000447">
    <property type="entry name" value="KAS_II"/>
    <property type="match status" value="1"/>
</dbReference>
<dbReference type="InterPro" id="IPR016039">
    <property type="entry name" value="Thiolase-like"/>
</dbReference>
<dbReference type="PROSITE" id="PS52004">
    <property type="entry name" value="KS3_2"/>
    <property type="match status" value="1"/>
</dbReference>
<dbReference type="NCBIfam" id="TIGR03150">
    <property type="entry name" value="fabF"/>
    <property type="match status" value="1"/>
</dbReference>
<evidence type="ECO:0000256" key="12">
    <source>
        <dbReference type="PIRSR" id="PIRSR000447-1"/>
    </source>
</evidence>
<dbReference type="AlphaFoldDB" id="A0A7V2ZKW2"/>
<accession>A0A7V2ZKW2</accession>
<name>A0A7V2ZKW2_9BACT</name>
<feature type="domain" description="Ketosynthase family 3 (KS3)" evidence="14">
    <location>
        <begin position="4"/>
        <end position="415"/>
    </location>
</feature>
<evidence type="ECO:0000256" key="7">
    <source>
        <dbReference type="ARBA" id="ARBA00022832"/>
    </source>
</evidence>
<dbReference type="FunFam" id="3.40.47.10:FF:000009">
    <property type="entry name" value="3-oxoacyl-[acyl-carrier-protein] synthase 2"/>
    <property type="match status" value="1"/>
</dbReference>
<dbReference type="Pfam" id="PF02801">
    <property type="entry name" value="Ketoacyl-synt_C"/>
    <property type="match status" value="1"/>
</dbReference>
<dbReference type="PANTHER" id="PTHR11712">
    <property type="entry name" value="POLYKETIDE SYNTHASE-RELATED"/>
    <property type="match status" value="1"/>
</dbReference>
<dbReference type="Pfam" id="PF00109">
    <property type="entry name" value="ketoacyl-synt"/>
    <property type="match status" value="1"/>
</dbReference>
<comment type="catalytic activity">
    <reaction evidence="11">
        <text>a fatty acyl-[ACP] + malonyl-[ACP] + H(+) = a 3-oxoacyl-[ACP] + holo-[ACP] + CO2</text>
        <dbReference type="Rhea" id="RHEA:22836"/>
        <dbReference type="Rhea" id="RHEA-COMP:9623"/>
        <dbReference type="Rhea" id="RHEA-COMP:9685"/>
        <dbReference type="Rhea" id="RHEA-COMP:9916"/>
        <dbReference type="Rhea" id="RHEA-COMP:14125"/>
        <dbReference type="ChEBI" id="CHEBI:15378"/>
        <dbReference type="ChEBI" id="CHEBI:16526"/>
        <dbReference type="ChEBI" id="CHEBI:64479"/>
        <dbReference type="ChEBI" id="CHEBI:78449"/>
        <dbReference type="ChEBI" id="CHEBI:78776"/>
        <dbReference type="ChEBI" id="CHEBI:138651"/>
    </reaction>
</comment>
<evidence type="ECO:0000256" key="3">
    <source>
        <dbReference type="ARBA" id="ARBA00012356"/>
    </source>
</evidence>
<dbReference type="SMART" id="SM00825">
    <property type="entry name" value="PKS_KS"/>
    <property type="match status" value="1"/>
</dbReference>
<comment type="caution">
    <text evidence="15">The sequence shown here is derived from an EMBL/GenBank/DDBJ whole genome shotgun (WGS) entry which is preliminary data.</text>
</comment>
<evidence type="ECO:0000256" key="13">
    <source>
        <dbReference type="RuleBase" id="RU003694"/>
    </source>
</evidence>
<keyword evidence="9 11" id="KW-0275">Fatty acid biosynthesis</keyword>
<evidence type="ECO:0000256" key="6">
    <source>
        <dbReference type="ARBA" id="ARBA00022679"/>
    </source>
</evidence>
<dbReference type="UniPathway" id="UPA00094"/>
<evidence type="ECO:0000256" key="10">
    <source>
        <dbReference type="ARBA" id="ARBA00023315"/>
    </source>
</evidence>
<evidence type="ECO:0000256" key="11">
    <source>
        <dbReference type="PIRNR" id="PIRNR000447"/>
    </source>
</evidence>
<dbReference type="InterPro" id="IPR018201">
    <property type="entry name" value="Ketoacyl_synth_AS"/>
</dbReference>
<keyword evidence="6 11" id="KW-0808">Transferase</keyword>
<dbReference type="NCBIfam" id="NF004970">
    <property type="entry name" value="PRK06333.1"/>
    <property type="match status" value="1"/>
</dbReference>
<comment type="similarity">
    <text evidence="2 11 13">Belongs to the thiolase-like superfamily. Beta-ketoacyl-ACP synthases family.</text>
</comment>
<feature type="active site" description="For beta-ketoacyl synthase activity" evidence="12">
    <location>
        <position position="168"/>
    </location>
</feature>
<dbReference type="CDD" id="cd00834">
    <property type="entry name" value="KAS_I_II"/>
    <property type="match status" value="1"/>
</dbReference>
<dbReference type="InterPro" id="IPR017568">
    <property type="entry name" value="3-oxoacyl-ACP_synth-2"/>
</dbReference>
<dbReference type="PANTHER" id="PTHR11712:SF336">
    <property type="entry name" value="3-OXOACYL-[ACYL-CARRIER-PROTEIN] SYNTHASE, MITOCHONDRIAL"/>
    <property type="match status" value="1"/>
</dbReference>
<gene>
    <name evidence="15" type="primary">fabF</name>
    <name evidence="15" type="ORF">ENS31_10050</name>
</gene>
<dbReference type="EMBL" id="DSUJ01000008">
    <property type="protein sequence ID" value="HFI91852.1"/>
    <property type="molecule type" value="Genomic_DNA"/>
</dbReference>
<dbReference type="GO" id="GO:0006633">
    <property type="term" value="P:fatty acid biosynthetic process"/>
    <property type="evidence" value="ECO:0007669"/>
    <property type="project" value="UniProtKB-UniRule"/>
</dbReference>
<comment type="function">
    <text evidence="11">Involved in the type II fatty acid elongation cycle. Catalyzes the elongation of a wide range of acyl-ACP by the addition of two carbons from malonyl-ACP to an acyl acceptor. Can efficiently catalyze the conversion of palmitoleoyl-ACP (cis-hexadec-9-enoyl-ACP) to cis-vaccenoyl-ACP (cis-octadec-11-enoyl-ACP), an essential step in the thermal regulation of fatty acid composition.</text>
</comment>
<dbReference type="InterPro" id="IPR020841">
    <property type="entry name" value="PKS_Beta-ketoAc_synthase_dom"/>
</dbReference>
<evidence type="ECO:0000256" key="4">
    <source>
        <dbReference type="ARBA" id="ARBA00014657"/>
    </source>
</evidence>
<keyword evidence="8" id="KW-0443">Lipid metabolism</keyword>
<comment type="catalytic activity">
    <reaction evidence="11">
        <text>(9Z)-hexadecenoyl-[ACP] + malonyl-[ACP] + H(+) = 3-oxo-(11Z)-octadecenoyl-[ACP] + holo-[ACP] + CO2</text>
        <dbReference type="Rhea" id="RHEA:55040"/>
        <dbReference type="Rhea" id="RHEA-COMP:9623"/>
        <dbReference type="Rhea" id="RHEA-COMP:9685"/>
        <dbReference type="Rhea" id="RHEA-COMP:10800"/>
        <dbReference type="Rhea" id="RHEA-COMP:14074"/>
        <dbReference type="ChEBI" id="CHEBI:15378"/>
        <dbReference type="ChEBI" id="CHEBI:16526"/>
        <dbReference type="ChEBI" id="CHEBI:64479"/>
        <dbReference type="ChEBI" id="CHEBI:78449"/>
        <dbReference type="ChEBI" id="CHEBI:83989"/>
        <dbReference type="ChEBI" id="CHEBI:138538"/>
        <dbReference type="EC" id="2.3.1.179"/>
    </reaction>
</comment>
<comment type="pathway">
    <text evidence="1 11">Lipid metabolism; fatty acid biosynthesis.</text>
</comment>
<evidence type="ECO:0000256" key="8">
    <source>
        <dbReference type="ARBA" id="ARBA00023098"/>
    </source>
</evidence>
<evidence type="ECO:0000313" key="15">
    <source>
        <dbReference type="EMBL" id="HFI91852.1"/>
    </source>
</evidence>
<dbReference type="NCBIfam" id="NF005589">
    <property type="entry name" value="PRK07314.1"/>
    <property type="match status" value="1"/>
</dbReference>
<evidence type="ECO:0000256" key="9">
    <source>
        <dbReference type="ARBA" id="ARBA00023160"/>
    </source>
</evidence>
<keyword evidence="7" id="KW-0276">Fatty acid metabolism</keyword>
<dbReference type="InterPro" id="IPR014031">
    <property type="entry name" value="Ketoacyl_synth_C"/>
</dbReference>
<proteinExistence type="inferred from homology"/>
<dbReference type="InterPro" id="IPR014030">
    <property type="entry name" value="Ketoacyl_synth_N"/>
</dbReference>
<evidence type="ECO:0000256" key="2">
    <source>
        <dbReference type="ARBA" id="ARBA00008467"/>
    </source>
</evidence>
<dbReference type="PROSITE" id="PS00606">
    <property type="entry name" value="KS3_1"/>
    <property type="match status" value="1"/>
</dbReference>
<dbReference type="EC" id="2.3.1.179" evidence="3 11"/>
<evidence type="ECO:0000256" key="5">
    <source>
        <dbReference type="ARBA" id="ARBA00022516"/>
    </source>
</evidence>
<organism evidence="15">
    <name type="scientific">Ignavibacterium album</name>
    <dbReference type="NCBI Taxonomy" id="591197"/>
    <lineage>
        <taxon>Bacteria</taxon>
        <taxon>Pseudomonadati</taxon>
        <taxon>Ignavibacteriota</taxon>
        <taxon>Ignavibacteria</taxon>
        <taxon>Ignavibacteriales</taxon>
        <taxon>Ignavibacteriaceae</taxon>
        <taxon>Ignavibacterium</taxon>
    </lineage>
</organism>
<evidence type="ECO:0000256" key="1">
    <source>
        <dbReference type="ARBA" id="ARBA00005194"/>
    </source>
</evidence>
<protein>
    <recommendedName>
        <fullName evidence="4 11">3-oxoacyl-[acyl-carrier-protein] synthase 2</fullName>
        <ecNumber evidence="3 11">2.3.1.179</ecNumber>
    </recommendedName>
</protein>
<dbReference type="Gene3D" id="3.40.47.10">
    <property type="match status" value="1"/>
</dbReference>
<keyword evidence="10 11" id="KW-0012">Acyltransferase</keyword>
<dbReference type="GO" id="GO:0005829">
    <property type="term" value="C:cytosol"/>
    <property type="evidence" value="ECO:0007669"/>
    <property type="project" value="TreeGrafter"/>
</dbReference>
<reference evidence="15" key="1">
    <citation type="journal article" date="2020" name="mSystems">
        <title>Genome- and Community-Level Interaction Insights into Carbon Utilization and Element Cycling Functions of Hydrothermarchaeota in Hydrothermal Sediment.</title>
        <authorList>
            <person name="Zhou Z."/>
            <person name="Liu Y."/>
            <person name="Xu W."/>
            <person name="Pan J."/>
            <person name="Luo Z.H."/>
            <person name="Li M."/>
        </authorList>
    </citation>
    <scope>NUCLEOTIDE SEQUENCE [LARGE SCALE GENOMIC DNA]</scope>
    <source>
        <strain evidence="15">SpSt-479</strain>
    </source>
</reference>